<dbReference type="PANTHER" id="PTHR30508:SF1">
    <property type="entry name" value="UPF0051 PROTEIN ABCI8, CHLOROPLASTIC-RELATED"/>
    <property type="match status" value="1"/>
</dbReference>
<comment type="similarity">
    <text evidence="1">Belongs to the iron-sulfur cluster assembly SufBD family.</text>
</comment>
<dbReference type="InterPro" id="IPR055346">
    <property type="entry name" value="Fe-S_cluster_assembly_SufBD"/>
</dbReference>
<dbReference type="InterPro" id="IPR000825">
    <property type="entry name" value="SUF_FeS_clus_asmbl_SufBD_core"/>
</dbReference>
<dbReference type="Pfam" id="PF01458">
    <property type="entry name" value="SUFBD_core"/>
    <property type="match status" value="1"/>
</dbReference>
<evidence type="ECO:0000256" key="1">
    <source>
        <dbReference type="ARBA" id="ARBA00043967"/>
    </source>
</evidence>
<dbReference type="EMBL" id="JBBMES010000001">
    <property type="protein sequence ID" value="MEQ2533657.1"/>
    <property type="molecule type" value="Genomic_DNA"/>
</dbReference>
<name>A0ABV1GJK9_9FIRM</name>
<sequence length="306" mass="32972">MMDAIQKSMLEKIADLHEVPEGAYNIRSNGALAGRNTTANIDIVTKQDKPGIDIIIKPGTKNESVHIPVILSESGLNDCVYNDFYIGEGADVVIVAGCGIHNCGTDTSEHDGIHTFFIGKNAKVKYIEKHYGEGDGTGEKILNPTTIVHIDEGGYMEMETTQIKGVDSTIRDTQADLKDGASLVIKEKIMTHGNQTAETNFVVNLDGVDSSANVISRSVAKDSSKQVFNSKICGNNKCYGHTECDAILMDNGHVNAVPSLEANDLDASLIHEAAIGKIAGEQLIKLMTLGLTEHEAEEQIINGFMK</sequence>
<keyword evidence="4" id="KW-1185">Reference proteome</keyword>
<feature type="domain" description="SUF system FeS cluster assembly SufBD core" evidence="2">
    <location>
        <begin position="86"/>
        <end position="304"/>
    </location>
</feature>
<dbReference type="SUPFAM" id="SSF101960">
    <property type="entry name" value="Stabilizer of iron transporter SufD"/>
    <property type="match status" value="1"/>
</dbReference>
<evidence type="ECO:0000313" key="4">
    <source>
        <dbReference type="Proteomes" id="UP001480973"/>
    </source>
</evidence>
<evidence type="ECO:0000259" key="2">
    <source>
        <dbReference type="Pfam" id="PF01458"/>
    </source>
</evidence>
<organism evidence="3 4">
    <name type="scientific">Lachnospira intestinalis</name>
    <dbReference type="NCBI Taxonomy" id="3133158"/>
    <lineage>
        <taxon>Bacteria</taxon>
        <taxon>Bacillati</taxon>
        <taxon>Bacillota</taxon>
        <taxon>Clostridia</taxon>
        <taxon>Lachnospirales</taxon>
        <taxon>Lachnospiraceae</taxon>
        <taxon>Lachnospira</taxon>
    </lineage>
</organism>
<dbReference type="InterPro" id="IPR037284">
    <property type="entry name" value="SUF_FeS_clus_asmbl_SufBD_sf"/>
</dbReference>
<reference evidence="3 4" key="1">
    <citation type="submission" date="2024-03" db="EMBL/GenBank/DDBJ databases">
        <title>Human intestinal bacterial collection.</title>
        <authorList>
            <person name="Pauvert C."/>
            <person name="Hitch T.C.A."/>
            <person name="Clavel T."/>
        </authorList>
    </citation>
    <scope>NUCLEOTIDE SEQUENCE [LARGE SCALE GENOMIC DNA]</scope>
    <source>
        <strain evidence="3 4">CLA-JM-H10</strain>
    </source>
</reference>
<comment type="caution">
    <text evidence="3">The sequence shown here is derived from an EMBL/GenBank/DDBJ whole genome shotgun (WGS) entry which is preliminary data.</text>
</comment>
<dbReference type="Proteomes" id="UP001480973">
    <property type="component" value="Unassembled WGS sequence"/>
</dbReference>
<proteinExistence type="inferred from homology"/>
<protein>
    <submittedName>
        <fullName evidence="3">SufD family Fe-S cluster assembly protein</fullName>
    </submittedName>
</protein>
<dbReference type="PANTHER" id="PTHR30508">
    <property type="entry name" value="FES CLUSTER ASSEMBLY PROTEIN SUF"/>
    <property type="match status" value="1"/>
</dbReference>
<evidence type="ECO:0000313" key="3">
    <source>
        <dbReference type="EMBL" id="MEQ2533657.1"/>
    </source>
</evidence>
<gene>
    <name evidence="3" type="ORF">WMO38_00865</name>
</gene>
<accession>A0ABV1GJK9</accession>